<dbReference type="Proteomes" id="UP001163823">
    <property type="component" value="Chromosome 7"/>
</dbReference>
<keyword evidence="2" id="KW-0808">Transferase</keyword>
<gene>
    <name evidence="3" type="ORF">O6P43_017654</name>
</gene>
<evidence type="ECO:0000313" key="4">
    <source>
        <dbReference type="Proteomes" id="UP001163823"/>
    </source>
</evidence>
<organism evidence="3 4">
    <name type="scientific">Quillaja saponaria</name>
    <name type="common">Soap bark tree</name>
    <dbReference type="NCBI Taxonomy" id="32244"/>
    <lineage>
        <taxon>Eukaryota</taxon>
        <taxon>Viridiplantae</taxon>
        <taxon>Streptophyta</taxon>
        <taxon>Embryophyta</taxon>
        <taxon>Tracheophyta</taxon>
        <taxon>Spermatophyta</taxon>
        <taxon>Magnoliopsida</taxon>
        <taxon>eudicotyledons</taxon>
        <taxon>Gunneridae</taxon>
        <taxon>Pentapetalae</taxon>
        <taxon>rosids</taxon>
        <taxon>fabids</taxon>
        <taxon>Fabales</taxon>
        <taxon>Quillajaceae</taxon>
        <taxon>Quillaja</taxon>
    </lineage>
</organism>
<dbReference type="Gene3D" id="3.30.559.10">
    <property type="entry name" value="Chloramphenicol acetyltransferase-like domain"/>
    <property type="match status" value="2"/>
</dbReference>
<proteinExistence type="inferred from homology"/>
<comment type="similarity">
    <text evidence="1">Belongs to the plant acyltransferase family.</text>
</comment>
<dbReference type="EMBL" id="JARAOO010000007">
    <property type="protein sequence ID" value="KAJ7962429.1"/>
    <property type="molecule type" value="Genomic_DNA"/>
</dbReference>
<dbReference type="Pfam" id="PF02458">
    <property type="entry name" value="Transferase"/>
    <property type="match status" value="1"/>
</dbReference>
<keyword evidence="4" id="KW-1185">Reference proteome</keyword>
<sequence length="447" mass="50054">MSNYCLSSSSSSSLQYLKVKRWEPKLIVPAKPTPYEQKKLSDIDNQEALRYQVPIIMFYPNNLLNEGKDPAKVICEAVGKALVPYYPFAGRLIEEGPNKKLTVDCNEEGVLFIEAEANVTLDQLGHIILPLTGPFLDEFLHDLPGCEGIIGCPLLLFQVTRLLCGGFVFAVRINHTMADAPGMMQFLNAIAEFAHGATEPSVSPVWERHLLNARDPPRINLDTNQVMEVQPKMVIETFYFGPSEINAIKKHVEERCTTFELLTACLWKCRTEALELEPEQIVRLSFVVNLRWKKHKNLHVPSGYYGNAFGFPVVISKAGDLCKNSLGYVVELVKKTKAQMSENYVKSVADFMVIMGQPESLKGNFFVSDVTRVGYGELDFGWGKPVCAGPCRVSRHLACVYRRHRNRGEDGIAVPICLPELAMARFCQELKKMKGNGSGSFKLQSEV</sequence>
<dbReference type="GO" id="GO:0016740">
    <property type="term" value="F:transferase activity"/>
    <property type="evidence" value="ECO:0007669"/>
    <property type="project" value="UniProtKB-KW"/>
</dbReference>
<evidence type="ECO:0000256" key="1">
    <source>
        <dbReference type="ARBA" id="ARBA00009861"/>
    </source>
</evidence>
<dbReference type="PANTHER" id="PTHR31147:SF66">
    <property type="entry name" value="OS05G0315700 PROTEIN"/>
    <property type="match status" value="1"/>
</dbReference>
<dbReference type="PANTHER" id="PTHR31147">
    <property type="entry name" value="ACYL TRANSFERASE 4"/>
    <property type="match status" value="1"/>
</dbReference>
<comment type="caution">
    <text evidence="3">The sequence shown here is derived from an EMBL/GenBank/DDBJ whole genome shotgun (WGS) entry which is preliminary data.</text>
</comment>
<evidence type="ECO:0000313" key="3">
    <source>
        <dbReference type="EMBL" id="KAJ7962429.1"/>
    </source>
</evidence>
<name>A0AAD7PPL8_QUISA</name>
<evidence type="ECO:0000256" key="2">
    <source>
        <dbReference type="ARBA" id="ARBA00022679"/>
    </source>
</evidence>
<protein>
    <submittedName>
        <fullName evidence="3">Benzyl alcohol O-benzoyltransferase</fullName>
    </submittedName>
</protein>
<dbReference type="AlphaFoldDB" id="A0AAD7PPL8"/>
<dbReference type="InterPro" id="IPR023213">
    <property type="entry name" value="CAT-like_dom_sf"/>
</dbReference>
<dbReference type="InterPro" id="IPR050898">
    <property type="entry name" value="Plant_acyltransferase"/>
</dbReference>
<accession>A0AAD7PPL8</accession>
<reference evidence="3" key="1">
    <citation type="journal article" date="2023" name="Science">
        <title>Elucidation of the pathway for biosynthesis of saponin adjuvants from the soapbark tree.</title>
        <authorList>
            <person name="Reed J."/>
            <person name="Orme A."/>
            <person name="El-Demerdash A."/>
            <person name="Owen C."/>
            <person name="Martin L.B.B."/>
            <person name="Misra R.C."/>
            <person name="Kikuchi S."/>
            <person name="Rejzek M."/>
            <person name="Martin A.C."/>
            <person name="Harkess A."/>
            <person name="Leebens-Mack J."/>
            <person name="Louveau T."/>
            <person name="Stephenson M.J."/>
            <person name="Osbourn A."/>
        </authorList>
    </citation>
    <scope>NUCLEOTIDE SEQUENCE</scope>
    <source>
        <strain evidence="3">S10</strain>
    </source>
</reference>
<dbReference type="KEGG" id="qsa:O6P43_017654"/>